<organism evidence="2 3">
    <name type="scientific">Actinopolymorpha singaporensis</name>
    <dbReference type="NCBI Taxonomy" id="117157"/>
    <lineage>
        <taxon>Bacteria</taxon>
        <taxon>Bacillati</taxon>
        <taxon>Actinomycetota</taxon>
        <taxon>Actinomycetes</taxon>
        <taxon>Propionibacteriales</taxon>
        <taxon>Actinopolymorphaceae</taxon>
        <taxon>Actinopolymorpha</taxon>
    </lineage>
</organism>
<keyword evidence="3" id="KW-1185">Reference proteome</keyword>
<protein>
    <submittedName>
        <fullName evidence="2">BadF-type ATPase</fullName>
    </submittedName>
</protein>
<proteinExistence type="predicted"/>
<sequence length="363" mass="36415">MEPLHLGVDAGNSKTVALLCDEDGRVVGYGRSGNGDIYGAESSSAAVDAVVAAVKEALTAAGAREADVRASAFRLAGVDWPEDHAYWMDALARRLPGLHAPSVLNDGFAAIRCGGPAGAEPAAGEAGRRDYGAGVAVIAGTGSAVAGRGPTGTEWSMSFWIQDAHGASGLVGSALRAVYRAELDLGPATTLTARLLAFFGATDVEALLHSFTGRETGHGWARQAAAAREVVAAAGDGDEVAATLVRDQGRHLADYARVTARRVGFAVDAVPVDGGSGGNGADGGAGVPVVLAGPVLCAPGSPVTAALLDALSRVFPAARPRLATVPPVSGAVLDALADAGVDLGPAVYERLRTTAPPPAFLAT</sequence>
<dbReference type="EMBL" id="LT629732">
    <property type="protein sequence ID" value="SDR92877.1"/>
    <property type="molecule type" value="Genomic_DNA"/>
</dbReference>
<evidence type="ECO:0000313" key="2">
    <source>
        <dbReference type="EMBL" id="SDR92877.1"/>
    </source>
</evidence>
<dbReference type="SUPFAM" id="SSF53067">
    <property type="entry name" value="Actin-like ATPase domain"/>
    <property type="match status" value="2"/>
</dbReference>
<accession>A0A1H1N1T5</accession>
<dbReference type="Proteomes" id="UP000198983">
    <property type="component" value="Chromosome I"/>
</dbReference>
<dbReference type="Pfam" id="PF01869">
    <property type="entry name" value="BcrAD_BadFG"/>
    <property type="match status" value="1"/>
</dbReference>
<dbReference type="AlphaFoldDB" id="A0A1H1N1T5"/>
<dbReference type="PANTHER" id="PTHR43190:SF3">
    <property type="entry name" value="N-ACETYL-D-GLUCOSAMINE KINASE"/>
    <property type="match status" value="1"/>
</dbReference>
<evidence type="ECO:0000313" key="3">
    <source>
        <dbReference type="Proteomes" id="UP000198983"/>
    </source>
</evidence>
<gene>
    <name evidence="2" type="ORF">SAMN04489717_1060</name>
</gene>
<name>A0A1H1N1T5_9ACTN</name>
<dbReference type="OrthoDB" id="5524856at2"/>
<dbReference type="InterPro" id="IPR052519">
    <property type="entry name" value="Euk-type_GlcNAc_Kinase"/>
</dbReference>
<feature type="domain" description="ATPase BadF/BadG/BcrA/BcrD type" evidence="1">
    <location>
        <begin position="6"/>
        <end position="276"/>
    </location>
</feature>
<dbReference type="InterPro" id="IPR043129">
    <property type="entry name" value="ATPase_NBD"/>
</dbReference>
<dbReference type="STRING" id="117157.SAMN04489717_1060"/>
<dbReference type="InterPro" id="IPR002731">
    <property type="entry name" value="ATPase_BadF"/>
</dbReference>
<dbReference type="PANTHER" id="PTHR43190">
    <property type="entry name" value="N-ACETYL-D-GLUCOSAMINE KINASE"/>
    <property type="match status" value="1"/>
</dbReference>
<reference evidence="2 3" key="1">
    <citation type="submission" date="2016-10" db="EMBL/GenBank/DDBJ databases">
        <authorList>
            <person name="de Groot N.N."/>
        </authorList>
    </citation>
    <scope>NUCLEOTIDE SEQUENCE [LARGE SCALE GENOMIC DNA]</scope>
    <source>
        <strain evidence="2 3">DSM 22024</strain>
    </source>
</reference>
<dbReference type="Gene3D" id="3.30.420.40">
    <property type="match status" value="2"/>
</dbReference>
<evidence type="ECO:0000259" key="1">
    <source>
        <dbReference type="Pfam" id="PF01869"/>
    </source>
</evidence>
<dbReference type="RefSeq" id="WP_092651060.1">
    <property type="nucleotide sequence ID" value="NZ_LT629732.1"/>
</dbReference>